<dbReference type="Pfam" id="PF00512">
    <property type="entry name" value="HisKA"/>
    <property type="match status" value="1"/>
</dbReference>
<dbReference type="SMART" id="SM00388">
    <property type="entry name" value="HisKA"/>
    <property type="match status" value="1"/>
</dbReference>
<dbReference type="GO" id="GO:0000155">
    <property type="term" value="F:phosphorelay sensor kinase activity"/>
    <property type="evidence" value="ECO:0007669"/>
    <property type="project" value="InterPro"/>
</dbReference>
<comment type="catalytic activity">
    <reaction evidence="1">
        <text>ATP + protein L-histidine = ADP + protein N-phospho-L-histidine.</text>
        <dbReference type="EC" id="2.7.13.3"/>
    </reaction>
</comment>
<dbReference type="RefSeq" id="WP_106144688.1">
    <property type="nucleotide sequence ID" value="NZ_PVYX01000001.1"/>
</dbReference>
<dbReference type="Gene3D" id="1.10.287.130">
    <property type="match status" value="1"/>
</dbReference>
<evidence type="ECO:0000256" key="1">
    <source>
        <dbReference type="ARBA" id="ARBA00000085"/>
    </source>
</evidence>
<dbReference type="CDD" id="cd00082">
    <property type="entry name" value="HisKA"/>
    <property type="match status" value="1"/>
</dbReference>
<dbReference type="EMBL" id="PVYX01000001">
    <property type="protein sequence ID" value="PRX57820.1"/>
    <property type="molecule type" value="Genomic_DNA"/>
</dbReference>
<feature type="transmembrane region" description="Helical" evidence="4">
    <location>
        <begin position="7"/>
        <end position="27"/>
    </location>
</feature>
<evidence type="ECO:0000259" key="5">
    <source>
        <dbReference type="PROSITE" id="PS50109"/>
    </source>
</evidence>
<dbReference type="EC" id="2.7.13.3" evidence="2"/>
<evidence type="ECO:0000256" key="4">
    <source>
        <dbReference type="SAM" id="Phobius"/>
    </source>
</evidence>
<keyword evidence="7" id="KW-1185">Reference proteome</keyword>
<dbReference type="InterPro" id="IPR005467">
    <property type="entry name" value="His_kinase_dom"/>
</dbReference>
<accession>A0A2T0MJQ4</accession>
<keyword evidence="4" id="KW-0472">Membrane</keyword>
<evidence type="ECO:0000313" key="6">
    <source>
        <dbReference type="EMBL" id="PRX57820.1"/>
    </source>
</evidence>
<dbReference type="InterPro" id="IPR003594">
    <property type="entry name" value="HATPase_dom"/>
</dbReference>
<evidence type="ECO:0000256" key="2">
    <source>
        <dbReference type="ARBA" id="ARBA00012438"/>
    </source>
</evidence>
<dbReference type="CDD" id="cd00075">
    <property type="entry name" value="HATPase"/>
    <property type="match status" value="1"/>
</dbReference>
<dbReference type="AlphaFoldDB" id="A0A2T0MJQ4"/>
<dbReference type="SUPFAM" id="SSF55874">
    <property type="entry name" value="ATPase domain of HSP90 chaperone/DNA topoisomerase II/histidine kinase"/>
    <property type="match status" value="1"/>
</dbReference>
<keyword evidence="4" id="KW-1133">Transmembrane helix</keyword>
<evidence type="ECO:0000256" key="3">
    <source>
        <dbReference type="ARBA" id="ARBA00022553"/>
    </source>
</evidence>
<dbReference type="OrthoDB" id="1933776at2"/>
<dbReference type="InterPro" id="IPR036890">
    <property type="entry name" value="HATPase_C_sf"/>
</dbReference>
<dbReference type="Pfam" id="PF02518">
    <property type="entry name" value="HATPase_c"/>
    <property type="match status" value="1"/>
</dbReference>
<sequence length="485" mass="55708">MENKKFGYILYLISFTILATIAIQVYWNIGNYKTNKLALKNEVQNSFDSSVEAYYANLAKADFFTFLDTDTLNIQKKGDFVSIIQSDSIINIDVPPNDGKVAIGKMLERIDSAKIRIRRRRPPRRFPRMHFFRQKMRDSSGSFRKLFNRLITSASIQTLDLGKLDSLLNQDLKQKEIDLAYQLNHFEDDSLLNSFSRGNAKKYAITTVSKSNYLLDYQKLELKHNNPVLSVLKKSLMGIVLSFLLSGCIVYSLFYLLRTIKKQKQLSEIKNDLISNITHEFKTPIATVSTAIEGIKNFNALRDTQKTEKYLEISQQQLKKLNSMVEKLLETATLDNDRIELEKEPHDLVALLDNVLDRLKLITDKELAFKSNSNKLIKEIDAFHFENVITNLLDNAVKYGGNRIELALNSTIDQIEITVSDDGKGIPKQQRDKIFDKFYRIPMGNRHDVKGFGIGLYYSKKIIEKHAGSLFLVPDPTHTIFKIIL</sequence>
<keyword evidence="6" id="KW-0418">Kinase</keyword>
<keyword evidence="6" id="KW-0808">Transferase</keyword>
<reference evidence="6 7" key="1">
    <citation type="submission" date="2018-03" db="EMBL/GenBank/DDBJ databases">
        <title>Genomic Encyclopedia of Archaeal and Bacterial Type Strains, Phase II (KMG-II): from individual species to whole genera.</title>
        <authorList>
            <person name="Goeker M."/>
        </authorList>
    </citation>
    <scope>NUCLEOTIDE SEQUENCE [LARGE SCALE GENOMIC DNA]</scope>
    <source>
        <strain evidence="6 7">DSM 25027</strain>
    </source>
</reference>
<dbReference type="InterPro" id="IPR036097">
    <property type="entry name" value="HisK_dim/P_sf"/>
</dbReference>
<dbReference type="InterPro" id="IPR003661">
    <property type="entry name" value="HisK_dim/P_dom"/>
</dbReference>
<keyword evidence="4" id="KW-0812">Transmembrane</keyword>
<dbReference type="PRINTS" id="PR00344">
    <property type="entry name" value="BCTRLSENSOR"/>
</dbReference>
<feature type="domain" description="Histidine kinase" evidence="5">
    <location>
        <begin position="276"/>
        <end position="485"/>
    </location>
</feature>
<protein>
    <recommendedName>
        <fullName evidence="2">histidine kinase</fullName>
        <ecNumber evidence="2">2.7.13.3</ecNumber>
    </recommendedName>
</protein>
<dbReference type="PROSITE" id="PS50109">
    <property type="entry name" value="HIS_KIN"/>
    <property type="match status" value="1"/>
</dbReference>
<dbReference type="SMART" id="SM00387">
    <property type="entry name" value="HATPase_c"/>
    <property type="match status" value="1"/>
</dbReference>
<keyword evidence="3" id="KW-0597">Phosphoprotein</keyword>
<feature type="transmembrane region" description="Helical" evidence="4">
    <location>
        <begin position="236"/>
        <end position="257"/>
    </location>
</feature>
<name>A0A2T0MJQ4_9FLAO</name>
<dbReference type="Gene3D" id="3.30.565.10">
    <property type="entry name" value="Histidine kinase-like ATPase, C-terminal domain"/>
    <property type="match status" value="1"/>
</dbReference>
<dbReference type="SUPFAM" id="SSF47384">
    <property type="entry name" value="Homodimeric domain of signal transducing histidine kinase"/>
    <property type="match status" value="1"/>
</dbReference>
<evidence type="ECO:0000313" key="7">
    <source>
        <dbReference type="Proteomes" id="UP000237640"/>
    </source>
</evidence>
<gene>
    <name evidence="6" type="ORF">CLV81_1833</name>
</gene>
<comment type="caution">
    <text evidence="6">The sequence shown here is derived from an EMBL/GenBank/DDBJ whole genome shotgun (WGS) entry which is preliminary data.</text>
</comment>
<dbReference type="PANTHER" id="PTHR43547:SF2">
    <property type="entry name" value="HYBRID SIGNAL TRANSDUCTION HISTIDINE KINASE C"/>
    <property type="match status" value="1"/>
</dbReference>
<dbReference type="InterPro" id="IPR004358">
    <property type="entry name" value="Sig_transdc_His_kin-like_C"/>
</dbReference>
<dbReference type="Proteomes" id="UP000237640">
    <property type="component" value="Unassembled WGS sequence"/>
</dbReference>
<dbReference type="PANTHER" id="PTHR43547">
    <property type="entry name" value="TWO-COMPONENT HISTIDINE KINASE"/>
    <property type="match status" value="1"/>
</dbReference>
<proteinExistence type="predicted"/>
<organism evidence="6 7">
    <name type="scientific">Flagellimonas meridianipacifica</name>
    <dbReference type="NCBI Taxonomy" id="1080225"/>
    <lineage>
        <taxon>Bacteria</taxon>
        <taxon>Pseudomonadati</taxon>
        <taxon>Bacteroidota</taxon>
        <taxon>Flavobacteriia</taxon>
        <taxon>Flavobacteriales</taxon>
        <taxon>Flavobacteriaceae</taxon>
        <taxon>Flagellimonas</taxon>
    </lineage>
</organism>